<reference evidence="3 4" key="2">
    <citation type="journal article" date="2007" name="PLoS Biol.">
        <title>Principles of genome evolution in the Drosophila melanogaster species group.</title>
        <authorList>
            <person name="Ranz J.M."/>
            <person name="Maurin D."/>
            <person name="Chan Y.S."/>
            <person name="von Grotthuss M."/>
            <person name="Hillier L.W."/>
            <person name="Roote J."/>
            <person name="Ashburner M."/>
            <person name="Bergman C.M."/>
        </authorList>
    </citation>
    <scope>NUCLEOTIDE SEQUENCE [LARGE SCALE GENOMIC DNA]</scope>
    <source>
        <strain evidence="4">Tai18E2 / Tucson 14021-0261.01</strain>
    </source>
</reference>
<dbReference type="Proteomes" id="UP000002282">
    <property type="component" value="Chromosome 3L"/>
</dbReference>
<protein>
    <submittedName>
        <fullName evidence="3">Uncharacterized protein</fullName>
    </submittedName>
</protein>
<reference evidence="3 4" key="1">
    <citation type="journal article" date="2007" name="Nature">
        <title>Evolution of genes and genomes on the Drosophila phylogeny.</title>
        <authorList>
            <consortium name="Drosophila 12 Genomes Consortium"/>
            <person name="Clark A.G."/>
            <person name="Eisen M.B."/>
            <person name="Smith D.R."/>
            <person name="Bergman C.M."/>
            <person name="Oliver B."/>
            <person name="Markow T.A."/>
            <person name="Kaufman T.C."/>
            <person name="Kellis M."/>
            <person name="Gelbart W."/>
            <person name="Iyer V.N."/>
            <person name="Pollard D.A."/>
            <person name="Sackton T.B."/>
            <person name="Larracuente A.M."/>
            <person name="Singh N.D."/>
            <person name="Abad J.P."/>
            <person name="Abt D.N."/>
            <person name="Adryan B."/>
            <person name="Aguade M."/>
            <person name="Akashi H."/>
            <person name="Anderson W.W."/>
            <person name="Aquadro C.F."/>
            <person name="Ardell D.H."/>
            <person name="Arguello R."/>
            <person name="Artieri C.G."/>
            <person name="Barbash D.A."/>
            <person name="Barker D."/>
            <person name="Barsanti P."/>
            <person name="Batterham P."/>
            <person name="Batzoglou S."/>
            <person name="Begun D."/>
            <person name="Bhutkar A."/>
            <person name="Blanco E."/>
            <person name="Bosak S.A."/>
            <person name="Bradley R.K."/>
            <person name="Brand A.D."/>
            <person name="Brent M.R."/>
            <person name="Brooks A.N."/>
            <person name="Brown R.H."/>
            <person name="Butlin R.K."/>
            <person name="Caggese C."/>
            <person name="Calvi B.R."/>
            <person name="Bernardo de Carvalho A."/>
            <person name="Caspi A."/>
            <person name="Castrezana S."/>
            <person name="Celniker S.E."/>
            <person name="Chang J.L."/>
            <person name="Chapple C."/>
            <person name="Chatterji S."/>
            <person name="Chinwalla A."/>
            <person name="Civetta A."/>
            <person name="Clifton S.W."/>
            <person name="Comeron J.M."/>
            <person name="Costello J.C."/>
            <person name="Coyne J.A."/>
            <person name="Daub J."/>
            <person name="David R.G."/>
            <person name="Delcher A.L."/>
            <person name="Delehaunty K."/>
            <person name="Do C.B."/>
            <person name="Ebling H."/>
            <person name="Edwards K."/>
            <person name="Eickbush T."/>
            <person name="Evans J.D."/>
            <person name="Filipski A."/>
            <person name="Findeiss S."/>
            <person name="Freyhult E."/>
            <person name="Fulton L."/>
            <person name="Fulton R."/>
            <person name="Garcia A.C."/>
            <person name="Gardiner A."/>
            <person name="Garfield D.A."/>
            <person name="Garvin B.E."/>
            <person name="Gibson G."/>
            <person name="Gilbert D."/>
            <person name="Gnerre S."/>
            <person name="Godfrey J."/>
            <person name="Good R."/>
            <person name="Gotea V."/>
            <person name="Gravely B."/>
            <person name="Greenberg A.J."/>
            <person name="Griffiths-Jones S."/>
            <person name="Gross S."/>
            <person name="Guigo R."/>
            <person name="Gustafson E.A."/>
            <person name="Haerty W."/>
            <person name="Hahn M.W."/>
            <person name="Halligan D.L."/>
            <person name="Halpern A.L."/>
            <person name="Halter G.M."/>
            <person name="Han M.V."/>
            <person name="Heger A."/>
            <person name="Hillier L."/>
            <person name="Hinrichs A.S."/>
            <person name="Holmes I."/>
            <person name="Hoskins R.A."/>
            <person name="Hubisz M.J."/>
            <person name="Hultmark D."/>
            <person name="Huntley M.A."/>
            <person name="Jaffe D.B."/>
            <person name="Jagadeeshan S."/>
            <person name="Jeck W.R."/>
            <person name="Johnson J."/>
            <person name="Jones C.D."/>
            <person name="Jordan W.C."/>
            <person name="Karpen G.H."/>
            <person name="Kataoka E."/>
            <person name="Keightley P.D."/>
            <person name="Kheradpour P."/>
            <person name="Kirkness E.F."/>
            <person name="Koerich L.B."/>
            <person name="Kristiansen K."/>
            <person name="Kudrna D."/>
            <person name="Kulathinal R.J."/>
            <person name="Kumar S."/>
            <person name="Kwok R."/>
            <person name="Lander E."/>
            <person name="Langley C.H."/>
            <person name="Lapoint R."/>
            <person name="Lazzaro B.P."/>
            <person name="Lee S.J."/>
            <person name="Levesque L."/>
            <person name="Li R."/>
            <person name="Lin C.F."/>
            <person name="Lin M.F."/>
            <person name="Lindblad-Toh K."/>
            <person name="Llopart A."/>
            <person name="Long M."/>
            <person name="Low L."/>
            <person name="Lozovsky E."/>
            <person name="Lu J."/>
            <person name="Luo M."/>
            <person name="Machado C.A."/>
            <person name="Makalowski W."/>
            <person name="Marzo M."/>
            <person name="Matsuda M."/>
            <person name="Matzkin L."/>
            <person name="McAllister B."/>
            <person name="McBride C.S."/>
            <person name="McKernan B."/>
            <person name="McKernan K."/>
            <person name="Mendez-Lago M."/>
            <person name="Minx P."/>
            <person name="Mollenhauer M.U."/>
            <person name="Montooth K."/>
            <person name="Mount S.M."/>
            <person name="Mu X."/>
            <person name="Myers E."/>
            <person name="Negre B."/>
            <person name="Newfeld S."/>
            <person name="Nielsen R."/>
            <person name="Noor M.A."/>
            <person name="O'Grady P."/>
            <person name="Pachter L."/>
            <person name="Papaceit M."/>
            <person name="Parisi M.J."/>
            <person name="Parisi M."/>
            <person name="Parts L."/>
            <person name="Pedersen J.S."/>
            <person name="Pesole G."/>
            <person name="Phillippy A.M."/>
            <person name="Ponting C.P."/>
            <person name="Pop M."/>
            <person name="Porcelli D."/>
            <person name="Powell J.R."/>
            <person name="Prohaska S."/>
            <person name="Pruitt K."/>
            <person name="Puig M."/>
            <person name="Quesneville H."/>
            <person name="Ram K.R."/>
            <person name="Rand D."/>
            <person name="Rasmussen M.D."/>
            <person name="Reed L.K."/>
            <person name="Reenan R."/>
            <person name="Reily A."/>
            <person name="Remington K.A."/>
            <person name="Rieger T.T."/>
            <person name="Ritchie M.G."/>
            <person name="Robin C."/>
            <person name="Rogers Y.H."/>
            <person name="Rohde C."/>
            <person name="Rozas J."/>
            <person name="Rubenfield M.J."/>
            <person name="Ruiz A."/>
            <person name="Russo S."/>
            <person name="Salzberg S.L."/>
            <person name="Sanchez-Gracia A."/>
            <person name="Saranga D.J."/>
            <person name="Sato H."/>
            <person name="Schaeffer S.W."/>
            <person name="Schatz M.C."/>
            <person name="Schlenke T."/>
            <person name="Schwartz R."/>
            <person name="Segarra C."/>
            <person name="Singh R.S."/>
            <person name="Sirot L."/>
            <person name="Sirota M."/>
            <person name="Sisneros N.B."/>
            <person name="Smith C.D."/>
            <person name="Smith T.F."/>
            <person name="Spieth J."/>
            <person name="Stage D.E."/>
            <person name="Stark A."/>
            <person name="Stephan W."/>
            <person name="Strausberg R.L."/>
            <person name="Strempel S."/>
            <person name="Sturgill D."/>
            <person name="Sutton G."/>
            <person name="Sutton G.G."/>
            <person name="Tao W."/>
            <person name="Teichmann S."/>
            <person name="Tobari Y.N."/>
            <person name="Tomimura Y."/>
            <person name="Tsolas J.M."/>
            <person name="Valente V.L."/>
            <person name="Venter E."/>
            <person name="Venter J.C."/>
            <person name="Vicario S."/>
            <person name="Vieira F.G."/>
            <person name="Vilella A.J."/>
            <person name="Villasante A."/>
            <person name="Walenz B."/>
            <person name="Wang J."/>
            <person name="Wasserman M."/>
            <person name="Watts T."/>
            <person name="Wilson D."/>
            <person name="Wilson R.K."/>
            <person name="Wing R.A."/>
            <person name="Wolfner M.F."/>
            <person name="Wong A."/>
            <person name="Wong G.K."/>
            <person name="Wu C.I."/>
            <person name="Wu G."/>
            <person name="Yamamoto D."/>
            <person name="Yang H.P."/>
            <person name="Yang S.P."/>
            <person name="Yorke J.A."/>
            <person name="Yoshida K."/>
            <person name="Zdobnov E."/>
            <person name="Zhang P."/>
            <person name="Zhang Y."/>
            <person name="Zimin A.V."/>
            <person name="Baldwin J."/>
            <person name="Abdouelleil A."/>
            <person name="Abdulkadir J."/>
            <person name="Abebe A."/>
            <person name="Abera B."/>
            <person name="Abreu J."/>
            <person name="Acer S.C."/>
            <person name="Aftuck L."/>
            <person name="Alexander A."/>
            <person name="An P."/>
            <person name="Anderson E."/>
            <person name="Anderson S."/>
            <person name="Arachi H."/>
            <person name="Azer M."/>
            <person name="Bachantsang P."/>
            <person name="Barry A."/>
            <person name="Bayul T."/>
            <person name="Berlin A."/>
            <person name="Bessette D."/>
            <person name="Bloom T."/>
            <person name="Blye J."/>
            <person name="Boguslavskiy L."/>
            <person name="Bonnet C."/>
            <person name="Boukhgalter B."/>
            <person name="Bourzgui I."/>
            <person name="Brown A."/>
            <person name="Cahill P."/>
            <person name="Channer S."/>
            <person name="Cheshatsang Y."/>
            <person name="Chuda L."/>
            <person name="Citroen M."/>
            <person name="Collymore A."/>
            <person name="Cooke P."/>
            <person name="Costello M."/>
            <person name="D'Aco K."/>
            <person name="Daza R."/>
            <person name="De Haan G."/>
            <person name="DeGray S."/>
            <person name="DeMaso C."/>
            <person name="Dhargay N."/>
            <person name="Dooley K."/>
            <person name="Dooley E."/>
            <person name="Doricent M."/>
            <person name="Dorje P."/>
            <person name="Dorjee K."/>
            <person name="Dupes A."/>
            <person name="Elong R."/>
            <person name="Falk J."/>
            <person name="Farina A."/>
            <person name="Faro S."/>
            <person name="Ferguson D."/>
            <person name="Fisher S."/>
            <person name="Foley C.D."/>
            <person name="Franke A."/>
            <person name="Friedrich D."/>
            <person name="Gadbois L."/>
            <person name="Gearin G."/>
            <person name="Gearin C.R."/>
            <person name="Giannoukos G."/>
            <person name="Goode T."/>
            <person name="Graham J."/>
            <person name="Grandbois E."/>
            <person name="Grewal S."/>
            <person name="Gyaltsen K."/>
            <person name="Hafez N."/>
            <person name="Hagos B."/>
            <person name="Hall J."/>
            <person name="Henson C."/>
            <person name="Hollinger A."/>
            <person name="Honan T."/>
            <person name="Huard M.D."/>
            <person name="Hughes L."/>
            <person name="Hurhula B."/>
            <person name="Husby M.E."/>
            <person name="Kamat A."/>
            <person name="Kanga B."/>
            <person name="Kashin S."/>
            <person name="Khazanovich D."/>
            <person name="Kisner P."/>
            <person name="Lance K."/>
            <person name="Lara M."/>
            <person name="Lee W."/>
            <person name="Lennon N."/>
            <person name="Letendre F."/>
            <person name="LeVine R."/>
            <person name="Lipovsky A."/>
            <person name="Liu X."/>
            <person name="Liu J."/>
            <person name="Liu S."/>
            <person name="Lokyitsang T."/>
            <person name="Lokyitsang Y."/>
            <person name="Lubonja R."/>
            <person name="Lui A."/>
            <person name="MacDonald P."/>
            <person name="Magnisalis V."/>
            <person name="Maru K."/>
            <person name="Matthews C."/>
            <person name="McCusker W."/>
            <person name="McDonough S."/>
            <person name="Mehta T."/>
            <person name="Meldrim J."/>
            <person name="Meneus L."/>
            <person name="Mihai O."/>
            <person name="Mihalev A."/>
            <person name="Mihova T."/>
            <person name="Mittelman R."/>
            <person name="Mlenga V."/>
            <person name="Montmayeur A."/>
            <person name="Mulrain L."/>
            <person name="Navidi A."/>
            <person name="Naylor J."/>
            <person name="Negash T."/>
            <person name="Nguyen T."/>
            <person name="Nguyen N."/>
            <person name="Nicol R."/>
            <person name="Norbu C."/>
            <person name="Norbu N."/>
            <person name="Novod N."/>
            <person name="O'Neill B."/>
            <person name="Osman S."/>
            <person name="Markiewicz E."/>
            <person name="Oyono O.L."/>
            <person name="Patti C."/>
            <person name="Phunkhang P."/>
            <person name="Pierre F."/>
            <person name="Priest M."/>
            <person name="Raghuraman S."/>
            <person name="Rege F."/>
            <person name="Reyes R."/>
            <person name="Rise C."/>
            <person name="Rogov P."/>
            <person name="Ross K."/>
            <person name="Ryan E."/>
            <person name="Settipalli S."/>
            <person name="Shea T."/>
            <person name="Sherpa N."/>
            <person name="Shi L."/>
            <person name="Shih D."/>
            <person name="Sparrow T."/>
            <person name="Spaulding J."/>
            <person name="Stalker J."/>
            <person name="Stange-Thomann N."/>
            <person name="Stavropoulos S."/>
            <person name="Stone C."/>
            <person name="Strader C."/>
            <person name="Tesfaye S."/>
            <person name="Thomson T."/>
            <person name="Thoulutsang Y."/>
            <person name="Thoulutsang D."/>
            <person name="Topham K."/>
            <person name="Topping I."/>
            <person name="Tsamla T."/>
            <person name="Vassiliev H."/>
            <person name="Vo A."/>
            <person name="Wangchuk T."/>
            <person name="Wangdi T."/>
            <person name="Weiand M."/>
            <person name="Wilkinson J."/>
            <person name="Wilson A."/>
            <person name="Yadav S."/>
            <person name="Young G."/>
            <person name="Yu Q."/>
            <person name="Zembek L."/>
            <person name="Zhong D."/>
            <person name="Zimmer A."/>
            <person name="Zwirko Z."/>
            <person name="Jaffe D.B."/>
            <person name="Alvarez P."/>
            <person name="Brockman W."/>
            <person name="Butler J."/>
            <person name="Chin C."/>
            <person name="Gnerre S."/>
            <person name="Grabherr M."/>
            <person name="Kleber M."/>
            <person name="Mauceli E."/>
            <person name="MacCallum I."/>
        </authorList>
    </citation>
    <scope>NUCLEOTIDE SEQUENCE [LARGE SCALE GENOMIC DNA]</scope>
    <source>
        <strain evidence="4">Tai18E2 / Tucson 14021-0261.01</strain>
    </source>
</reference>
<sequence length="1315" mass="150538">MRNQIDTSGDPENISSESEASSETDLCEDYDNITMWSDKQLKIIGHLTNFQSTLGSIRSSLDKTISIEKCCFYQDNMVELIIENVNAIGPDSENPDTQIQRSKDLSTNLKNIFSKIKKTVVDGFNSCCENLREAIENVKGEVEEKVKEISMKYKEMHTRSSTTNDGLQNKVKQLEGEIEAAKSRLEKLQQEMDKNSEKTNCCEELKQQMSVLDGKISTVKSEADSDIKKLDNQLQELTEKLRNQDKITDALKKKVEDGGEITKNIMDKTKKNCGNPNSSHDVQIQKEDLLDLKKRTENLQMLVASLTNKIGNFDINGSPTSLSVILNTCLKNNKKLSTIESVLREMIKKRNQTCSKASTEITKSNENCASDKQLEERIKALQNESKILDDERKNFPQCCQKIDKLHIQAVQITNALQSMNKTYNDQIQDNTNKIKSLKDGLDKALERVGQIDHSKINDGAQEQVKKLERKLDKAIISVEVLKETQDDFIKLMENSKNRKYSPNEMEKLRKDFDEFRLKILRELNEFEKKMLQEPSSDARKRESQLMQTNDNVRQNMDTLKNTIQLQDELKVKAQDEIQKRKTPSQNMLDCEKKCKEMDKFDKLINEIEDAKKRVQKHTQKKKPVKKPKRKPKPKPKPKPTRKRYKAIVGGIDFEPDGHKIHRRQRSVDRSERDENETEGEFSGSTIQDAFIQQCECHAQVSIASLLLVITCESAVTAVRNTHENGNIYNQIRAPPVKERCDDYNDIAKWIDEHIKLSAQLRKFQKDQIAVPSYFKKTPTSNTCNFYEESSLNRILEMVNRINKKSGAQVEKLISTGDMEKDVENVLPQINKVFAKGIKSCCKILAKLIEQHKVDLQEKLKDMPKKLIETEPGNLNENDAIKEKLGYIEKQFEDIKPLFQKVQKHSGDTEANTKCCNSLKVSIQALESKLNIIKCDGDNQSLKMQKQLKELKDKIREKGDLTNVFKKTLGQRSENINNILSICNKNCINKHVSMDPISFLDLEKIIENLQKLVDTLFTKLGGLDIINLKGTLNTCQDNNKTLTEIQSQIEYLRKQNSKTCSEGLPVGSELAIKKCASNEKLQNSILGLQNEIGILRNELTKFPECCQKMDDLSVYIGKLGDMMKKMNQTYNDHTNANSNLLNSIKEGLVESLKKLGKNPSHDNENVGNPARKLKKDLKKASLSLGFLKTKQGELLKVINEMQTSLYSPDEMNGLKKDLDEFRKDIDGKLRDLELKKQKKINDAQRLDTFNSEAIQELEKFIKKGLAPKELEMQIKDQTEEKVKKANEMHDCKQRCSKINTMNDLIDQVEDMEKIVK</sequence>
<evidence type="ECO:0000256" key="1">
    <source>
        <dbReference type="SAM" id="Coils"/>
    </source>
</evidence>
<feature type="coiled-coil region" evidence="1">
    <location>
        <begin position="128"/>
        <end position="254"/>
    </location>
</feature>
<dbReference type="PANTHER" id="PTHR23159">
    <property type="entry name" value="CENTROSOMAL PROTEIN 2"/>
    <property type="match status" value="1"/>
</dbReference>
<keyword evidence="1" id="KW-0175">Coiled coil</keyword>
<evidence type="ECO:0000313" key="3">
    <source>
        <dbReference type="EMBL" id="EDW94516.1"/>
    </source>
</evidence>
<accession>B4PIF9</accession>
<feature type="coiled-coil region" evidence="1">
    <location>
        <begin position="427"/>
        <end position="576"/>
    </location>
</feature>
<organism evidence="3 4">
    <name type="scientific">Drosophila yakuba</name>
    <name type="common">Fruit fly</name>
    <dbReference type="NCBI Taxonomy" id="7245"/>
    <lineage>
        <taxon>Eukaryota</taxon>
        <taxon>Metazoa</taxon>
        <taxon>Ecdysozoa</taxon>
        <taxon>Arthropoda</taxon>
        <taxon>Hexapoda</taxon>
        <taxon>Insecta</taxon>
        <taxon>Pterygota</taxon>
        <taxon>Neoptera</taxon>
        <taxon>Endopterygota</taxon>
        <taxon>Diptera</taxon>
        <taxon>Brachycera</taxon>
        <taxon>Muscomorpha</taxon>
        <taxon>Ephydroidea</taxon>
        <taxon>Drosophilidae</taxon>
        <taxon>Drosophila</taxon>
        <taxon>Sophophora</taxon>
    </lineage>
</organism>
<feature type="region of interest" description="Disordered" evidence="2">
    <location>
        <begin position="612"/>
        <end position="682"/>
    </location>
</feature>
<gene>
    <name evidence="3" type="primary">Dyak\GE20010</name>
    <name evidence="3" type="synonym">dyak_GLEANR_3860</name>
    <name evidence="3" type="synonym">GE20010</name>
    <name evidence="3" type="ORF">Dyak_GE20010</name>
</gene>
<feature type="compositionally biased region" description="Basic residues" evidence="2">
    <location>
        <begin position="613"/>
        <end position="645"/>
    </location>
</feature>
<dbReference type="HOGENOM" id="CLU_260366_0_0_1"/>
<dbReference type="PANTHER" id="PTHR23159:SF60">
    <property type="entry name" value="SPINDLE ASSEMBLY ABNORMAL PROTEIN 4"/>
    <property type="match status" value="1"/>
</dbReference>
<keyword evidence="4" id="KW-1185">Reference proteome</keyword>
<proteinExistence type="predicted"/>
<dbReference type="OrthoDB" id="7869924at2759"/>
<evidence type="ECO:0000313" key="4">
    <source>
        <dbReference type="Proteomes" id="UP000002282"/>
    </source>
</evidence>
<dbReference type="EMBL" id="CM000159">
    <property type="protein sequence ID" value="EDW94516.1"/>
    <property type="molecule type" value="Genomic_DNA"/>
</dbReference>
<dbReference type="SMR" id="B4PIF9"/>
<dbReference type="KEGG" id="dya:Dyak_GE20010"/>
<feature type="region of interest" description="Disordered" evidence="2">
    <location>
        <begin position="1"/>
        <end position="24"/>
    </location>
</feature>
<dbReference type="OMA" id="KGIKSCC"/>
<evidence type="ECO:0000256" key="2">
    <source>
        <dbReference type="SAM" id="MobiDB-lite"/>
    </source>
</evidence>
<name>B4PIF9_DROYA</name>